<comment type="caution">
    <text evidence="1">The sequence shown here is derived from an EMBL/GenBank/DDBJ whole genome shotgun (WGS) entry which is preliminary data.</text>
</comment>
<dbReference type="Pfam" id="PF12686">
    <property type="entry name" value="DUF3800"/>
    <property type="match status" value="1"/>
</dbReference>
<dbReference type="Proteomes" id="UP000672097">
    <property type="component" value="Unassembled WGS sequence"/>
</dbReference>
<dbReference type="EMBL" id="JAGQDG010000003">
    <property type="protein sequence ID" value="MBQ0935466.1"/>
    <property type="molecule type" value="Genomic_DNA"/>
</dbReference>
<sequence>MTLPIAPAADPVVQHSEFIIYVDESGDHSLEAIDPDFPVFVLSFCIFRKADYVQRVTPAIRALKFGTFGHDMVVLHEADIRRKKGAFSRLSKAPREAFMTALTDIIEAADFQLVAVVIDKRKLKDRYRHPAHPYHLALEFGLERIYRLLQAAGQNSALTYVVCEARGAKEDAELELEFRRIRDGANYFNKALPFDLIVADKKTNSEGLQLADLTARPIGLSVLRPDQANRACEVLEAKFYRDHRGHKLGAGLKVFP</sequence>
<proteinExistence type="predicted"/>
<gene>
    <name evidence="1" type="ORF">KAK11_09020</name>
</gene>
<protein>
    <submittedName>
        <fullName evidence="1">DUF3800 domain-containing protein</fullName>
    </submittedName>
</protein>
<evidence type="ECO:0000313" key="2">
    <source>
        <dbReference type="Proteomes" id="UP000672097"/>
    </source>
</evidence>
<dbReference type="RefSeq" id="WP_210808445.1">
    <property type="nucleotide sequence ID" value="NZ_JAGQDG010000003.1"/>
</dbReference>
<evidence type="ECO:0000313" key="1">
    <source>
        <dbReference type="EMBL" id="MBQ0935466.1"/>
    </source>
</evidence>
<keyword evidence="2" id="KW-1185">Reference proteome</keyword>
<reference evidence="1 2" key="1">
    <citation type="submission" date="2021-04" db="EMBL/GenBank/DDBJ databases">
        <title>The genome sequence of type strain Ideonella paludis KCTC 32238.</title>
        <authorList>
            <person name="Liu Y."/>
        </authorList>
    </citation>
    <scope>NUCLEOTIDE SEQUENCE [LARGE SCALE GENOMIC DNA]</scope>
    <source>
        <strain evidence="1 2">KCTC 32238</strain>
    </source>
</reference>
<organism evidence="1 2">
    <name type="scientific">Ideonella paludis</name>
    <dbReference type="NCBI Taxonomy" id="1233411"/>
    <lineage>
        <taxon>Bacteria</taxon>
        <taxon>Pseudomonadati</taxon>
        <taxon>Pseudomonadota</taxon>
        <taxon>Betaproteobacteria</taxon>
        <taxon>Burkholderiales</taxon>
        <taxon>Sphaerotilaceae</taxon>
        <taxon>Ideonella</taxon>
    </lineage>
</organism>
<accession>A0ABS5DX97</accession>
<name>A0ABS5DX97_9BURK</name>
<dbReference type="InterPro" id="IPR024524">
    <property type="entry name" value="DUF3800"/>
</dbReference>